<keyword evidence="1" id="KW-0812">Transmembrane</keyword>
<gene>
    <name evidence="3" type="ORF">HD593_005227</name>
</gene>
<dbReference type="Pfam" id="PF21537">
    <property type="entry name" value="DUF1980_C"/>
    <property type="match status" value="1"/>
</dbReference>
<feature type="transmembrane region" description="Helical" evidence="1">
    <location>
        <begin position="71"/>
        <end position="95"/>
    </location>
</feature>
<feature type="domain" description="DUF1980" evidence="2">
    <location>
        <begin position="139"/>
        <end position="228"/>
    </location>
</feature>
<reference evidence="3 4" key="1">
    <citation type="submission" date="2020-08" db="EMBL/GenBank/DDBJ databases">
        <title>Sequencing the genomes of 1000 actinobacteria strains.</title>
        <authorList>
            <person name="Klenk H.-P."/>
        </authorList>
    </citation>
    <scope>NUCLEOTIDE SEQUENCE [LARGE SCALE GENOMIC DNA]</scope>
    <source>
        <strain evidence="3 4">DSM 43768</strain>
    </source>
</reference>
<comment type="caution">
    <text evidence="3">The sequence shown here is derived from an EMBL/GenBank/DDBJ whole genome shotgun (WGS) entry which is preliminary data.</text>
</comment>
<protein>
    <submittedName>
        <fullName evidence="3">Putative repeat protein (TIGR03943 family)</fullName>
    </submittedName>
</protein>
<dbReference type="EMBL" id="JACHMI010000001">
    <property type="protein sequence ID" value="MBB6550432.1"/>
    <property type="molecule type" value="Genomic_DNA"/>
</dbReference>
<name>A0A7X0NVP0_9ACTN</name>
<organism evidence="3 4">
    <name type="scientific">Nonomuraea rubra</name>
    <dbReference type="NCBI Taxonomy" id="46180"/>
    <lineage>
        <taxon>Bacteria</taxon>
        <taxon>Bacillati</taxon>
        <taxon>Actinomycetota</taxon>
        <taxon>Actinomycetes</taxon>
        <taxon>Streptosporangiales</taxon>
        <taxon>Streptosporangiaceae</taxon>
        <taxon>Nonomuraea</taxon>
    </lineage>
</organism>
<dbReference type="InterPro" id="IPR048447">
    <property type="entry name" value="DUF1980_C"/>
</dbReference>
<dbReference type="InterPro" id="IPR015402">
    <property type="entry name" value="DUF1980"/>
</dbReference>
<dbReference type="NCBIfam" id="TIGR03943">
    <property type="entry name" value="TIGR03943 family putative permease subunit"/>
    <property type="match status" value="1"/>
</dbReference>
<feature type="transmembrane region" description="Helical" evidence="1">
    <location>
        <begin position="38"/>
        <end position="59"/>
    </location>
</feature>
<proteinExistence type="predicted"/>
<evidence type="ECO:0000313" key="3">
    <source>
        <dbReference type="EMBL" id="MBB6550432.1"/>
    </source>
</evidence>
<evidence type="ECO:0000313" key="4">
    <source>
        <dbReference type="Proteomes" id="UP000565579"/>
    </source>
</evidence>
<keyword evidence="1" id="KW-1133">Transmembrane helix</keyword>
<evidence type="ECO:0000256" key="1">
    <source>
        <dbReference type="SAM" id="Phobius"/>
    </source>
</evidence>
<sequence>MSRQAQGAVLLILGATVLSISAFSTTYVNYVRPGFRPLLVGAGAVLVVLGLLSFAAGLLDRPGAHRHGPRVAWLLAVPVFAIVLIAPPALGAFAARQSGGSPAPARTGGYGALAGGEVTELTLGEFIGRAYARSGPPLAGRQVRLIGFAVPAEDGRGWHLTRMRIRCCAADALALEVAVQGVAAPAEDTWVAVTGTWVPWRGGVPDDYVVPALNATAVTAVGRPAEPYE</sequence>
<dbReference type="Proteomes" id="UP000565579">
    <property type="component" value="Unassembled WGS sequence"/>
</dbReference>
<accession>A0A7X0NVP0</accession>
<dbReference type="RefSeq" id="WP_185104705.1">
    <property type="nucleotide sequence ID" value="NZ_JACHMI010000001.1"/>
</dbReference>
<dbReference type="AlphaFoldDB" id="A0A7X0NVP0"/>
<evidence type="ECO:0000259" key="2">
    <source>
        <dbReference type="Pfam" id="PF21537"/>
    </source>
</evidence>
<keyword evidence="1" id="KW-0472">Membrane</keyword>
<keyword evidence="4" id="KW-1185">Reference proteome</keyword>